<name>A0A090AHV1_9GAMM</name>
<keyword evidence="2" id="KW-0378">Hydrolase</keyword>
<dbReference type="CDD" id="cd02619">
    <property type="entry name" value="Peptidase_C1"/>
    <property type="match status" value="1"/>
</dbReference>
<evidence type="ECO:0000313" key="3">
    <source>
        <dbReference type="Proteomes" id="UP000031623"/>
    </source>
</evidence>
<organism evidence="2 3">
    <name type="scientific">Thioploca ingrica</name>
    <dbReference type="NCBI Taxonomy" id="40754"/>
    <lineage>
        <taxon>Bacteria</taxon>
        <taxon>Pseudomonadati</taxon>
        <taxon>Pseudomonadota</taxon>
        <taxon>Gammaproteobacteria</taxon>
        <taxon>Thiotrichales</taxon>
        <taxon>Thiotrichaceae</taxon>
        <taxon>Thioploca</taxon>
    </lineage>
</organism>
<protein>
    <submittedName>
        <fullName evidence="2">Cysteine protease</fullName>
    </submittedName>
</protein>
<keyword evidence="2" id="KW-0645">Protease</keyword>
<dbReference type="STRING" id="40754.THII_3651"/>
<gene>
    <name evidence="2" type="ORF">THII_3651</name>
</gene>
<reference evidence="2 3" key="1">
    <citation type="journal article" date="2014" name="ISME J.">
        <title>Ecophysiology of Thioploca ingrica as revealed by the complete genome sequence supplemented with proteomic evidence.</title>
        <authorList>
            <person name="Kojima H."/>
            <person name="Ogura Y."/>
            <person name="Yamamoto N."/>
            <person name="Togashi T."/>
            <person name="Mori H."/>
            <person name="Watanabe T."/>
            <person name="Nemoto F."/>
            <person name="Kurokawa K."/>
            <person name="Hayashi T."/>
            <person name="Fukui M."/>
        </authorList>
    </citation>
    <scope>NUCLEOTIDE SEQUENCE [LARGE SCALE GENOMIC DNA]</scope>
</reference>
<evidence type="ECO:0000313" key="2">
    <source>
        <dbReference type="EMBL" id="BAP57948.1"/>
    </source>
</evidence>
<keyword evidence="3" id="KW-1185">Reference proteome</keyword>
<evidence type="ECO:0000259" key="1">
    <source>
        <dbReference type="SMART" id="SM00645"/>
    </source>
</evidence>
<dbReference type="SUPFAM" id="SSF54001">
    <property type="entry name" value="Cysteine proteinases"/>
    <property type="match status" value="1"/>
</dbReference>
<dbReference type="AlphaFoldDB" id="A0A090AHV1"/>
<dbReference type="EMBL" id="AP014633">
    <property type="protein sequence ID" value="BAP57948.1"/>
    <property type="molecule type" value="Genomic_DNA"/>
</dbReference>
<sequence length="465" mass="52171">MMKLPLIRFIILILTILSINAAAEKQHSTGLIFNDTVYNQIPLQATLTRGLYDHLPAQASLKKYSPLPKSQGEYRTCVGWATAYAARTILEAQQNGWTEKSIITQNAFAPGFIYNLIKADDDFACSRGSSISDALDIMVQQGVPKYSYFNKSCPETIPTRVYTQASPFRIKGYHRIFKLTDPNNLKIKTVKKSLAEGKPVVIGMNIPDSFDEPDEELWQPSESPKENYSGHAMTVIGYDDNRYGGAVELQNSWGIDWGNEGYIWIKYQDFAQFTPYAFELIGQFKKPSSNTPDLSGKLRLVLAASGEMPAALVRQTYKIQRLYPSGTRFRLYISNQEPAYVYAFGYDPSTGKTTPIFPYQPGISPALIYQNNEVAYPDEDHYVAMQGDGTDFLCALYSKNALDIEAIRQQIEQTNGSFIEKVRRVLSNKLVAVENIKFATAEIGFSAVSHDKTVVALIVEMEHTK</sequence>
<dbReference type="Proteomes" id="UP000031623">
    <property type="component" value="Chromosome"/>
</dbReference>
<dbReference type="InterPro" id="IPR000668">
    <property type="entry name" value="Peptidase_C1A_C"/>
</dbReference>
<dbReference type="HOGENOM" id="CLU_034734_0_0_6"/>
<dbReference type="Gene3D" id="3.90.70.10">
    <property type="entry name" value="Cysteine proteinases"/>
    <property type="match status" value="1"/>
</dbReference>
<dbReference type="InterPro" id="IPR038765">
    <property type="entry name" value="Papain-like_cys_pep_sf"/>
</dbReference>
<dbReference type="Pfam" id="PF00112">
    <property type="entry name" value="Peptidase_C1"/>
    <property type="match status" value="1"/>
</dbReference>
<dbReference type="GO" id="GO:0006508">
    <property type="term" value="P:proteolysis"/>
    <property type="evidence" value="ECO:0007669"/>
    <property type="project" value="UniProtKB-KW"/>
</dbReference>
<accession>A0A090AHV1</accession>
<feature type="domain" description="Peptidase C1A papain C-terminal" evidence="1">
    <location>
        <begin position="55"/>
        <end position="278"/>
    </location>
</feature>
<dbReference type="KEGG" id="tig:THII_3651"/>
<dbReference type="OrthoDB" id="1491023at2"/>
<dbReference type="GO" id="GO:0008234">
    <property type="term" value="F:cysteine-type peptidase activity"/>
    <property type="evidence" value="ECO:0007669"/>
    <property type="project" value="InterPro"/>
</dbReference>
<proteinExistence type="predicted"/>
<dbReference type="SMART" id="SM00645">
    <property type="entry name" value="Pept_C1"/>
    <property type="match status" value="1"/>
</dbReference>